<accession>X1T6V3</accession>
<reference evidence="1" key="1">
    <citation type="journal article" date="2014" name="Front. Microbiol.">
        <title>High frequency of phylogenetically diverse reductive dehalogenase-homologous genes in deep subseafloor sedimentary metagenomes.</title>
        <authorList>
            <person name="Kawai M."/>
            <person name="Futagami T."/>
            <person name="Toyoda A."/>
            <person name="Takaki Y."/>
            <person name="Nishi S."/>
            <person name="Hori S."/>
            <person name="Arai W."/>
            <person name="Tsubouchi T."/>
            <person name="Morono Y."/>
            <person name="Uchiyama I."/>
            <person name="Ito T."/>
            <person name="Fujiyama A."/>
            <person name="Inagaki F."/>
            <person name="Takami H."/>
        </authorList>
    </citation>
    <scope>NUCLEOTIDE SEQUENCE</scope>
    <source>
        <strain evidence="1">Expedition CK06-06</strain>
    </source>
</reference>
<dbReference type="AlphaFoldDB" id="X1T6V3"/>
<evidence type="ECO:0008006" key="2">
    <source>
        <dbReference type="Google" id="ProtNLM"/>
    </source>
</evidence>
<protein>
    <recommendedName>
        <fullName evidence="2">Baseplate protein J-like domain-containing protein</fullName>
    </recommendedName>
</protein>
<feature type="non-terminal residue" evidence="1">
    <location>
        <position position="185"/>
    </location>
</feature>
<sequence length="185" mass="19906">MPLLYEPGFEALYDDLAREVLSGTSLTTAQPGSITRAICSALAKVTDRAYSHFNVGMAKAFVERSSGKFLDMWGIVLGTPRQEPRPARATAESQICKFFVETGTFGDINGAANISVTKGTILSTKPNEGGTRFTVAITTILPSSSSTTYIPVISEGSGTRNNLAARSLIYHNFTNYLDNEGRIQA</sequence>
<dbReference type="EMBL" id="BARW01006431">
    <property type="protein sequence ID" value="GAI75749.1"/>
    <property type="molecule type" value="Genomic_DNA"/>
</dbReference>
<gene>
    <name evidence="1" type="ORF">S12H4_13506</name>
</gene>
<proteinExistence type="predicted"/>
<name>X1T6V3_9ZZZZ</name>
<organism evidence="1">
    <name type="scientific">marine sediment metagenome</name>
    <dbReference type="NCBI Taxonomy" id="412755"/>
    <lineage>
        <taxon>unclassified sequences</taxon>
        <taxon>metagenomes</taxon>
        <taxon>ecological metagenomes</taxon>
    </lineage>
</organism>
<comment type="caution">
    <text evidence="1">The sequence shown here is derived from an EMBL/GenBank/DDBJ whole genome shotgun (WGS) entry which is preliminary data.</text>
</comment>
<evidence type="ECO:0000313" key="1">
    <source>
        <dbReference type="EMBL" id="GAI75749.1"/>
    </source>
</evidence>